<keyword evidence="1" id="KW-0732">Signal</keyword>
<comment type="caution">
    <text evidence="2">The sequence shown here is derived from an EMBL/GenBank/DDBJ whole genome shotgun (WGS) entry which is preliminary data.</text>
</comment>
<proteinExistence type="predicted"/>
<gene>
    <name evidence="2" type="primary">ABCC11</name>
    <name evidence="2" type="ORF">SNEC2469_LOCUS33675</name>
</gene>
<sequence>MLNAVRFAFATLAVLRVVTATDSECLEADCGVVEDETPLLDVQLLQKSLRLTPSKPSALEAVEADGSVTAGEADIHPLEEHSLLQTSIEVGEAENMTEVLGMDGSAA</sequence>
<feature type="non-terminal residue" evidence="2">
    <location>
        <position position="1"/>
    </location>
</feature>
<accession>A0A813C4M3</accession>
<feature type="signal peptide" evidence="1">
    <location>
        <begin position="1"/>
        <end position="20"/>
    </location>
</feature>
<protein>
    <submittedName>
        <fullName evidence="2">ABCC11 protein</fullName>
    </submittedName>
</protein>
<reference evidence="2" key="1">
    <citation type="submission" date="2021-02" db="EMBL/GenBank/DDBJ databases">
        <authorList>
            <person name="Dougan E. K."/>
            <person name="Rhodes N."/>
            <person name="Thang M."/>
            <person name="Chan C."/>
        </authorList>
    </citation>
    <scope>NUCLEOTIDE SEQUENCE</scope>
</reference>
<name>A0A813C4M3_9DINO</name>
<evidence type="ECO:0000313" key="2">
    <source>
        <dbReference type="EMBL" id="CAE7939865.1"/>
    </source>
</evidence>
<dbReference type="AlphaFoldDB" id="A0A813C4M3"/>
<organism evidence="2 3">
    <name type="scientific">Symbiodinium necroappetens</name>
    <dbReference type="NCBI Taxonomy" id="1628268"/>
    <lineage>
        <taxon>Eukaryota</taxon>
        <taxon>Sar</taxon>
        <taxon>Alveolata</taxon>
        <taxon>Dinophyceae</taxon>
        <taxon>Suessiales</taxon>
        <taxon>Symbiodiniaceae</taxon>
        <taxon>Symbiodinium</taxon>
    </lineage>
</organism>
<evidence type="ECO:0000256" key="1">
    <source>
        <dbReference type="SAM" id="SignalP"/>
    </source>
</evidence>
<evidence type="ECO:0000313" key="3">
    <source>
        <dbReference type="Proteomes" id="UP000601435"/>
    </source>
</evidence>
<keyword evidence="3" id="KW-1185">Reference proteome</keyword>
<dbReference type="EMBL" id="CAJNJA010089841">
    <property type="protein sequence ID" value="CAE7939865.1"/>
    <property type="molecule type" value="Genomic_DNA"/>
</dbReference>
<dbReference type="Proteomes" id="UP000601435">
    <property type="component" value="Unassembled WGS sequence"/>
</dbReference>
<feature type="chain" id="PRO_5032369515" evidence="1">
    <location>
        <begin position="21"/>
        <end position="107"/>
    </location>
</feature>